<keyword evidence="3" id="KW-1185">Reference proteome</keyword>
<accession>A0A9P9CZD4</accession>
<dbReference type="PANTHER" id="PTHR33112:SF16">
    <property type="entry name" value="HETEROKARYON INCOMPATIBILITY DOMAIN-CONTAINING PROTEIN"/>
    <property type="match status" value="1"/>
</dbReference>
<proteinExistence type="predicted"/>
<gene>
    <name evidence="2" type="ORF">B0J11DRAFT_235185</name>
</gene>
<sequence>MADPDRARCYIASAAPELALKWVSECKDKHAICSKEVMVSAFTAPRRLIDIGCLGSRSPRLIESASLHGQVHKYIALSHCWGKPGMILKTIRSNILEHLEGIVWDALPKTFQDAIIVSQHLGVQYLWIDSLCIIQQDRADFEQECATMHLIYLNAHCMISASDSNNSSEGFLEFWSDFPNTSKNVHGTTTTPAFTPNSTQFRYNGAIEWYEWSDILEGPLNTRGWALQERQLAPRILHFTKHGLMWECRQRIGAGDSSSLQLRRLPTQKRRDHDTERFRVLDWNMDPSRHTSHRLIWIWLRMAEDYSKRMLTYQEDKLSALSGLAAAVASILPGRNDQLPLYLAGVWPHNQIRDQLFWCPFGSQPHDEIKQVELSRGQFSLPSWSWASWHSPVSFHLWADRLYKKRNRDEYSYKFERKERPASFKLHTYRKIKYLSSDISPEGHDLYGAIRGRGLKLRGYYQDLHGPQIGKTVKISQNLDVHFETHSKSKETIWVTFDSTHCSSQVLSFRFLRLFQTFERVMGIVVTPTGEGTFRRVGIFTVYNDDWAYSDCPGDSEDIDNPKSNLRLPYNVELGDMTLV</sequence>
<comment type="caution">
    <text evidence="2">The sequence shown here is derived from an EMBL/GenBank/DDBJ whole genome shotgun (WGS) entry which is preliminary data.</text>
</comment>
<name>A0A9P9CZD4_9PLEO</name>
<feature type="domain" description="Heterokaryon incompatibility" evidence="1">
    <location>
        <begin position="74"/>
        <end position="229"/>
    </location>
</feature>
<dbReference type="PANTHER" id="PTHR33112">
    <property type="entry name" value="DOMAIN PROTEIN, PUTATIVE-RELATED"/>
    <property type="match status" value="1"/>
</dbReference>
<evidence type="ECO:0000259" key="1">
    <source>
        <dbReference type="Pfam" id="PF06985"/>
    </source>
</evidence>
<dbReference type="EMBL" id="JAGMWT010000031">
    <property type="protein sequence ID" value="KAH7109616.1"/>
    <property type="molecule type" value="Genomic_DNA"/>
</dbReference>
<dbReference type="OrthoDB" id="8300194at2759"/>
<evidence type="ECO:0000313" key="3">
    <source>
        <dbReference type="Proteomes" id="UP000700596"/>
    </source>
</evidence>
<dbReference type="Pfam" id="PF06985">
    <property type="entry name" value="HET"/>
    <property type="match status" value="1"/>
</dbReference>
<organism evidence="2 3">
    <name type="scientific">Dendryphion nanum</name>
    <dbReference type="NCBI Taxonomy" id="256645"/>
    <lineage>
        <taxon>Eukaryota</taxon>
        <taxon>Fungi</taxon>
        <taxon>Dikarya</taxon>
        <taxon>Ascomycota</taxon>
        <taxon>Pezizomycotina</taxon>
        <taxon>Dothideomycetes</taxon>
        <taxon>Pleosporomycetidae</taxon>
        <taxon>Pleosporales</taxon>
        <taxon>Torulaceae</taxon>
        <taxon>Dendryphion</taxon>
    </lineage>
</organism>
<evidence type="ECO:0000313" key="2">
    <source>
        <dbReference type="EMBL" id="KAH7109616.1"/>
    </source>
</evidence>
<dbReference type="AlphaFoldDB" id="A0A9P9CZD4"/>
<protein>
    <submittedName>
        <fullName evidence="2">Heterokaryon incompatibility protein-domain-containing protein</fullName>
    </submittedName>
</protein>
<dbReference type="Proteomes" id="UP000700596">
    <property type="component" value="Unassembled WGS sequence"/>
</dbReference>
<reference evidence="2" key="1">
    <citation type="journal article" date="2021" name="Nat. Commun.">
        <title>Genetic determinants of endophytism in the Arabidopsis root mycobiome.</title>
        <authorList>
            <person name="Mesny F."/>
            <person name="Miyauchi S."/>
            <person name="Thiergart T."/>
            <person name="Pickel B."/>
            <person name="Atanasova L."/>
            <person name="Karlsson M."/>
            <person name="Huettel B."/>
            <person name="Barry K.W."/>
            <person name="Haridas S."/>
            <person name="Chen C."/>
            <person name="Bauer D."/>
            <person name="Andreopoulos W."/>
            <person name="Pangilinan J."/>
            <person name="LaButti K."/>
            <person name="Riley R."/>
            <person name="Lipzen A."/>
            <person name="Clum A."/>
            <person name="Drula E."/>
            <person name="Henrissat B."/>
            <person name="Kohler A."/>
            <person name="Grigoriev I.V."/>
            <person name="Martin F.M."/>
            <person name="Hacquard S."/>
        </authorList>
    </citation>
    <scope>NUCLEOTIDE SEQUENCE</scope>
    <source>
        <strain evidence="2">MPI-CAGE-CH-0243</strain>
    </source>
</reference>
<dbReference type="InterPro" id="IPR010730">
    <property type="entry name" value="HET"/>
</dbReference>